<evidence type="ECO:0000313" key="2">
    <source>
        <dbReference type="Proteomes" id="UP001500013"/>
    </source>
</evidence>
<evidence type="ECO:0008006" key="3">
    <source>
        <dbReference type="Google" id="ProtNLM"/>
    </source>
</evidence>
<reference evidence="1 2" key="1">
    <citation type="journal article" date="2019" name="Int. J. Syst. Evol. Microbiol.">
        <title>The Global Catalogue of Microorganisms (GCM) 10K type strain sequencing project: providing services to taxonomists for standard genome sequencing and annotation.</title>
        <authorList>
            <consortium name="The Broad Institute Genomics Platform"/>
            <consortium name="The Broad Institute Genome Sequencing Center for Infectious Disease"/>
            <person name="Wu L."/>
            <person name="Ma J."/>
        </authorList>
    </citation>
    <scope>NUCLEOTIDE SEQUENCE [LARGE SCALE GENOMIC DNA]</scope>
    <source>
        <strain evidence="1 2">JCM 15628</strain>
    </source>
</reference>
<evidence type="ECO:0000313" key="1">
    <source>
        <dbReference type="EMBL" id="GAA1977112.1"/>
    </source>
</evidence>
<name>A0ABN2RY78_9MICO</name>
<dbReference type="EMBL" id="BAAAPU010000007">
    <property type="protein sequence ID" value="GAA1977112.1"/>
    <property type="molecule type" value="Genomic_DNA"/>
</dbReference>
<organism evidence="1 2">
    <name type="scientific">Terrabacter lapilli</name>
    <dbReference type="NCBI Taxonomy" id="436231"/>
    <lineage>
        <taxon>Bacteria</taxon>
        <taxon>Bacillati</taxon>
        <taxon>Actinomycetota</taxon>
        <taxon>Actinomycetes</taxon>
        <taxon>Micrococcales</taxon>
        <taxon>Intrasporangiaceae</taxon>
        <taxon>Terrabacter</taxon>
    </lineage>
</organism>
<keyword evidence="2" id="KW-1185">Reference proteome</keyword>
<protein>
    <recommendedName>
        <fullName evidence="3">NACHT domain-containing protein</fullName>
    </recommendedName>
</protein>
<proteinExistence type="predicted"/>
<accession>A0ABN2RY78</accession>
<gene>
    <name evidence="1" type="ORF">GCM10009817_16820</name>
</gene>
<dbReference type="SUPFAM" id="SSF52540">
    <property type="entry name" value="P-loop containing nucleoside triphosphate hydrolases"/>
    <property type="match status" value="1"/>
</dbReference>
<comment type="caution">
    <text evidence="1">The sequence shown here is derived from an EMBL/GenBank/DDBJ whole genome shotgun (WGS) entry which is preliminary data.</text>
</comment>
<dbReference type="Proteomes" id="UP001500013">
    <property type="component" value="Unassembled WGS sequence"/>
</dbReference>
<sequence length="1273" mass="142926">MSYGSAVACVSAPGGPSSCTSTQSTDVIDQLFVALDRVARKTLRAAGPRYSPSLNADAPNLEIVPVHRAASALALGSTFRSRLATLGAAVASDDSVGSTASTLFARRRITLTSLAAEANTASKRPLDELQAAVRKVRRQEGQVRGMLEKAIEAAEARLEDIGRGQDAADADATRAQTQEKDRFRSRVSSLRRSLQPLYELQEVLEGAEGTLASEQRTMFLTGEWGTGKTHFLCDFALECLTDRTPAVVVLANELRDDLDPIDAVAEATGLASSGADLLAQLTTAGRANDRRALILIDAVNEADRDAWRLRFEPLLKRLARQRDVGLILSCRTPFEQALLTPSTSKYLVHMRHPGFEGQQFDAQIEYFNHYDLPALHVPLLAEEFSRPLFLRLMCEGMAKLSRSSQRRQLKDIASGQKGMTYVLENFIKHVGAEVERRHGLETKACWDIIKGHPNKGRLGLAGVLAANRREWLEPAEVVQQVTLRTGLDDEASALVVRDMASAGLLIEHSRFDGSRYVDAFSLSYQRFSDHIVARHLLEGHLDLRTVEGLYRSFHANRRLGAVFVVDQWGNYYAEPGIASALMIEFPERVKRLAEASSAPLELAYYLPKKRRLVNPLVEPFVDGLHWRGSGSFSQDTEKILNQLLNVANDYERHRIQDVLFGIAARPDHPWNAEWLWSRLAAPTMPERDLDWSEYLRRLADDANPQRVFAWTERADCTRIPADFASNACRLITLTLTTTDRHLRDRATRALVLIGERRPQVLFDLVGNALAFNDPYVGERVLAAAYGICMRRWADPAMATSMPDHMATLSKTVLELVLRPNAPHSTWHALTRGYAEGILELFIKVRPRAVSATDRKLLTPDPARSPSPFRRARNIRKKDHQDADGAIHMDFGNYTMGSLFRNRRNYDDSHPGYKDVRKQIADRMRRLGYTPERFSDLDRQIARMAEFRRDGGKVDRYGKKYSWIAYFEMYGLRAASGHLSDSRENEPRSADCDIDPSFPAVPKVWHGAEHQTFESSPTTMEEWLPNGGDPGFERLVNLRSVDGERGDWILLDANIHEGVPDGREIRGEVRSMFVPIRSVSRVQAEIAAGRSLFDNGFVDLSADHYTFHGEVPWSRAYGSDVRTASGKASRLNDRAFDYFSSGWRTGIAVENSARSFSWEPHHSDMNQTQVVFPAPPIAEFLDLRVVGGSSDMLDADGRLATIYRETPGPGFGSHFLYMRRDLVDRYLATKRLRLVHAVGGERSMNYRLMDRRMSDETRALFQREVSGFSRAIWL</sequence>
<dbReference type="InterPro" id="IPR027417">
    <property type="entry name" value="P-loop_NTPase"/>
</dbReference>